<name>A0A2L0UBK4_9MICC</name>
<feature type="region of interest" description="Disordered" evidence="1">
    <location>
        <begin position="1"/>
        <end position="32"/>
    </location>
</feature>
<dbReference type="Gene3D" id="3.40.30.10">
    <property type="entry name" value="Glutaredoxin"/>
    <property type="match status" value="1"/>
</dbReference>
<dbReference type="InterPro" id="IPR036249">
    <property type="entry name" value="Thioredoxin-like_sf"/>
</dbReference>
<protein>
    <recommendedName>
        <fullName evidence="3">Thioredoxin-like fold domain-containing protein</fullName>
    </recommendedName>
</protein>
<dbReference type="Pfam" id="PF13462">
    <property type="entry name" value="Thioredoxin_4"/>
    <property type="match status" value="1"/>
</dbReference>
<evidence type="ECO:0000313" key="5">
    <source>
        <dbReference type="Proteomes" id="UP000239187"/>
    </source>
</evidence>
<evidence type="ECO:0000256" key="2">
    <source>
        <dbReference type="SAM" id="Phobius"/>
    </source>
</evidence>
<keyword evidence="2" id="KW-0812">Transmembrane</keyword>
<organism evidence="4 5">
    <name type="scientific">Arthrobacter agilis</name>
    <dbReference type="NCBI Taxonomy" id="37921"/>
    <lineage>
        <taxon>Bacteria</taxon>
        <taxon>Bacillati</taxon>
        <taxon>Actinomycetota</taxon>
        <taxon>Actinomycetes</taxon>
        <taxon>Micrococcales</taxon>
        <taxon>Micrococcaceae</taxon>
        <taxon>Arthrobacter</taxon>
    </lineage>
</organism>
<reference evidence="4 5" key="1">
    <citation type="submission" date="2017-11" db="EMBL/GenBank/DDBJ databases">
        <title>Draft genome of Arthrobacter agilis strain UMCV2, a plant growth-promoting rhizobacterium and biocontrol capacity of phytopathogenic fungi.</title>
        <authorList>
            <person name="Martinez-Camara R."/>
            <person name="Santoyo G."/>
            <person name="Moreno-Hagelsieb G."/>
            <person name="Valencia-Cantero E."/>
        </authorList>
    </citation>
    <scope>NUCLEOTIDE SEQUENCE [LARGE SCALE GENOMIC DNA]</scope>
    <source>
        <strain evidence="4 5">UMCV2</strain>
    </source>
</reference>
<evidence type="ECO:0000259" key="3">
    <source>
        <dbReference type="Pfam" id="PF13462"/>
    </source>
</evidence>
<dbReference type="AlphaFoldDB" id="A0A2L0UBK4"/>
<keyword evidence="2" id="KW-0472">Membrane</keyword>
<dbReference type="RefSeq" id="WP_208740550.1">
    <property type="nucleotide sequence ID" value="NZ_CP024915.1"/>
</dbReference>
<evidence type="ECO:0000313" key="4">
    <source>
        <dbReference type="EMBL" id="AUZ86619.1"/>
    </source>
</evidence>
<evidence type="ECO:0000256" key="1">
    <source>
        <dbReference type="SAM" id="MobiDB-lite"/>
    </source>
</evidence>
<gene>
    <name evidence="4" type="ORF">CVO76_02420</name>
</gene>
<feature type="transmembrane region" description="Helical" evidence="2">
    <location>
        <begin position="39"/>
        <end position="60"/>
    </location>
</feature>
<dbReference type="SUPFAM" id="SSF52833">
    <property type="entry name" value="Thioredoxin-like"/>
    <property type="match status" value="1"/>
</dbReference>
<dbReference type="EMBL" id="CP024915">
    <property type="protein sequence ID" value="AUZ86619.1"/>
    <property type="molecule type" value="Genomic_DNA"/>
</dbReference>
<feature type="compositionally biased region" description="Basic and acidic residues" evidence="1">
    <location>
        <begin position="10"/>
        <end position="31"/>
    </location>
</feature>
<proteinExistence type="predicted"/>
<dbReference type="Proteomes" id="UP000239187">
    <property type="component" value="Chromosome"/>
</dbReference>
<keyword evidence="2" id="KW-1133">Transmembrane helix</keyword>
<sequence>MAPAPARKPTKAERAAAGRERERLAREEQQRKDRRNGLLARWGVVVAALVVVAVIAFVVVDTVRGRVPDAGPAPQGGNAQGGITLLSSTDTAPTGTDAVDVATLPGEPAAEGTVPEGITSVTNGPLQVVAYVDVNCVHCADFEARHSEQILSWLDGGEITFEYRTVAYLDRTSSTEYSSRAANAVACVADSAPEVYFDVNQRLFAHYEQGELDDDGLVALAADAGAGDISSCVEDGTFRPWVKYTTEAAQAAAVGGTPTVYVNGEVVPNAVEDLETAVQAQLDARG</sequence>
<dbReference type="InterPro" id="IPR012336">
    <property type="entry name" value="Thioredoxin-like_fold"/>
</dbReference>
<feature type="domain" description="Thioredoxin-like fold" evidence="3">
    <location>
        <begin position="124"/>
        <end position="279"/>
    </location>
</feature>
<accession>A0A2L0UBK4</accession>